<evidence type="ECO:0000256" key="6">
    <source>
        <dbReference type="ARBA" id="ARBA00022737"/>
    </source>
</evidence>
<gene>
    <name evidence="20" type="ORF">KUDE01_023481</name>
</gene>
<dbReference type="GO" id="GO:0007156">
    <property type="term" value="P:homophilic cell adhesion via plasma membrane adhesion molecules"/>
    <property type="evidence" value="ECO:0007669"/>
    <property type="project" value="InterPro"/>
</dbReference>
<evidence type="ECO:0000256" key="7">
    <source>
        <dbReference type="ARBA" id="ARBA00022837"/>
    </source>
</evidence>
<protein>
    <submittedName>
        <fullName evidence="20">Protocadherin Fat 3</fullName>
    </submittedName>
</protein>
<dbReference type="Gene3D" id="2.60.40.60">
    <property type="entry name" value="Cadherins"/>
    <property type="match status" value="10"/>
</dbReference>
<evidence type="ECO:0000256" key="9">
    <source>
        <dbReference type="ARBA" id="ARBA00022989"/>
    </source>
</evidence>
<evidence type="ECO:0000259" key="17">
    <source>
        <dbReference type="PROSITE" id="PS50025"/>
    </source>
</evidence>
<dbReference type="Pfam" id="PF02210">
    <property type="entry name" value="Laminin_G_2"/>
    <property type="match status" value="1"/>
</dbReference>
<feature type="compositionally biased region" description="Basic and acidic residues" evidence="15">
    <location>
        <begin position="2007"/>
        <end position="2035"/>
    </location>
</feature>
<evidence type="ECO:0000256" key="4">
    <source>
        <dbReference type="ARBA" id="ARBA00022692"/>
    </source>
</evidence>
<feature type="compositionally biased region" description="Basic and acidic residues" evidence="15">
    <location>
        <begin position="2044"/>
        <end position="2056"/>
    </location>
</feature>
<feature type="domain" description="Cadherin" evidence="19">
    <location>
        <begin position="1"/>
        <end position="83"/>
    </location>
</feature>
<feature type="domain" description="Cadherin" evidence="19">
    <location>
        <begin position="945"/>
        <end position="1049"/>
    </location>
</feature>
<dbReference type="FunFam" id="2.60.40.60:FF:000021">
    <property type="entry name" value="FAT atypical cadherin 1"/>
    <property type="match status" value="1"/>
</dbReference>
<organism evidence="20 21">
    <name type="scientific">Dissostichus eleginoides</name>
    <name type="common">Patagonian toothfish</name>
    <name type="synonym">Dissostichus amissus</name>
    <dbReference type="NCBI Taxonomy" id="100907"/>
    <lineage>
        <taxon>Eukaryota</taxon>
        <taxon>Metazoa</taxon>
        <taxon>Chordata</taxon>
        <taxon>Craniata</taxon>
        <taxon>Vertebrata</taxon>
        <taxon>Euteleostomi</taxon>
        <taxon>Actinopterygii</taxon>
        <taxon>Neopterygii</taxon>
        <taxon>Teleostei</taxon>
        <taxon>Neoteleostei</taxon>
        <taxon>Acanthomorphata</taxon>
        <taxon>Eupercaria</taxon>
        <taxon>Perciformes</taxon>
        <taxon>Notothenioidei</taxon>
        <taxon>Nototheniidae</taxon>
        <taxon>Dissostichus</taxon>
    </lineage>
</organism>
<evidence type="ECO:0000256" key="1">
    <source>
        <dbReference type="ARBA" id="ARBA00004167"/>
    </source>
</evidence>
<dbReference type="Pfam" id="PF00028">
    <property type="entry name" value="Cadherin"/>
    <property type="match status" value="10"/>
</dbReference>
<keyword evidence="21" id="KW-1185">Reference proteome</keyword>
<keyword evidence="9 16" id="KW-1133">Transmembrane helix</keyword>
<dbReference type="FunFam" id="2.60.40.60:FF:000084">
    <property type="entry name" value="FAT atypical cadherin 3"/>
    <property type="match status" value="1"/>
</dbReference>
<dbReference type="InterPro" id="IPR039808">
    <property type="entry name" value="Cadherin"/>
</dbReference>
<dbReference type="CDD" id="cd00054">
    <property type="entry name" value="EGF_CA"/>
    <property type="match status" value="3"/>
</dbReference>
<keyword evidence="12" id="KW-0325">Glycoprotein</keyword>
<dbReference type="PRINTS" id="PR00205">
    <property type="entry name" value="CADHERIN"/>
</dbReference>
<dbReference type="SMART" id="SM00282">
    <property type="entry name" value="LamG"/>
    <property type="match status" value="1"/>
</dbReference>
<dbReference type="PANTHER" id="PTHR24027">
    <property type="entry name" value="CADHERIN-23"/>
    <property type="match status" value="1"/>
</dbReference>
<evidence type="ECO:0000256" key="10">
    <source>
        <dbReference type="ARBA" id="ARBA00023136"/>
    </source>
</evidence>
<dbReference type="GO" id="GO:0048646">
    <property type="term" value="P:anatomical structure formation involved in morphogenesis"/>
    <property type="evidence" value="ECO:0007669"/>
    <property type="project" value="UniProtKB-ARBA"/>
</dbReference>
<feature type="domain" description="Cadherin" evidence="19">
    <location>
        <begin position="298"/>
        <end position="421"/>
    </location>
</feature>
<feature type="non-terminal residue" evidence="20">
    <location>
        <position position="2156"/>
    </location>
</feature>
<evidence type="ECO:0000256" key="8">
    <source>
        <dbReference type="ARBA" id="ARBA00022889"/>
    </source>
</evidence>
<feature type="disulfide bond" evidence="14">
    <location>
        <begin position="1591"/>
        <end position="1600"/>
    </location>
</feature>
<dbReference type="CDD" id="cd11304">
    <property type="entry name" value="Cadherin_repeat"/>
    <property type="match status" value="9"/>
</dbReference>
<evidence type="ECO:0000256" key="5">
    <source>
        <dbReference type="ARBA" id="ARBA00022729"/>
    </source>
</evidence>
<dbReference type="SUPFAM" id="SSF49313">
    <property type="entry name" value="Cadherin-like"/>
    <property type="match status" value="10"/>
</dbReference>
<comment type="caution">
    <text evidence="20">The sequence shown here is derived from an EMBL/GenBank/DDBJ whole genome shotgun (WGS) entry which is preliminary data.</text>
</comment>
<feature type="transmembrane region" description="Helical" evidence="16">
    <location>
        <begin position="1663"/>
        <end position="1683"/>
    </location>
</feature>
<feature type="domain" description="Cadherin" evidence="19">
    <location>
        <begin position="735"/>
        <end position="839"/>
    </location>
</feature>
<dbReference type="FunFam" id="2.60.40.60:FF:000033">
    <property type="entry name" value="FAT atypical cadherin 1"/>
    <property type="match status" value="1"/>
</dbReference>
<dbReference type="GO" id="GO:0016342">
    <property type="term" value="C:catenin complex"/>
    <property type="evidence" value="ECO:0007669"/>
    <property type="project" value="TreeGrafter"/>
</dbReference>
<feature type="region of interest" description="Disordered" evidence="15">
    <location>
        <begin position="2007"/>
        <end position="2083"/>
    </location>
</feature>
<dbReference type="Proteomes" id="UP001228049">
    <property type="component" value="Unassembled WGS sequence"/>
</dbReference>
<dbReference type="GO" id="GO:0045296">
    <property type="term" value="F:cadherin binding"/>
    <property type="evidence" value="ECO:0007669"/>
    <property type="project" value="TreeGrafter"/>
</dbReference>
<feature type="region of interest" description="Disordered" evidence="15">
    <location>
        <begin position="2097"/>
        <end position="2120"/>
    </location>
</feature>
<dbReference type="InterPro" id="IPR002126">
    <property type="entry name" value="Cadherin-like_dom"/>
</dbReference>
<dbReference type="PROSITE" id="PS01186">
    <property type="entry name" value="EGF_2"/>
    <property type="match status" value="2"/>
</dbReference>
<dbReference type="InterPro" id="IPR000152">
    <property type="entry name" value="EGF-type_Asp/Asn_hydroxyl_site"/>
</dbReference>
<dbReference type="GO" id="GO:0005509">
    <property type="term" value="F:calcium ion binding"/>
    <property type="evidence" value="ECO:0007669"/>
    <property type="project" value="UniProtKB-UniRule"/>
</dbReference>
<dbReference type="InterPro" id="IPR020894">
    <property type="entry name" value="Cadherin_CS"/>
</dbReference>
<dbReference type="PROSITE" id="PS00232">
    <property type="entry name" value="CADHERIN_1"/>
    <property type="match status" value="5"/>
</dbReference>
<dbReference type="GO" id="GO:0008013">
    <property type="term" value="F:beta-catenin binding"/>
    <property type="evidence" value="ECO:0007669"/>
    <property type="project" value="TreeGrafter"/>
</dbReference>
<dbReference type="PROSITE" id="PS50025">
    <property type="entry name" value="LAM_G_DOMAIN"/>
    <property type="match status" value="1"/>
</dbReference>
<reference evidence="20" key="1">
    <citation type="submission" date="2023-04" db="EMBL/GenBank/DDBJ databases">
        <title>Chromosome-level genome of Chaenocephalus aceratus.</title>
        <authorList>
            <person name="Park H."/>
        </authorList>
    </citation>
    <scope>NUCLEOTIDE SEQUENCE</scope>
    <source>
        <strain evidence="20">DE</strain>
        <tissue evidence="20">Muscle</tissue>
    </source>
</reference>
<dbReference type="FunFam" id="2.60.40.60:FF:000058">
    <property type="entry name" value="FAT atypical cadherin 3"/>
    <property type="match status" value="1"/>
</dbReference>
<feature type="disulfide bond" evidence="14">
    <location>
        <begin position="1553"/>
        <end position="1562"/>
    </location>
</feature>
<dbReference type="SMART" id="SM00181">
    <property type="entry name" value="EGF"/>
    <property type="match status" value="3"/>
</dbReference>
<evidence type="ECO:0000256" key="13">
    <source>
        <dbReference type="PROSITE-ProRule" id="PRU00043"/>
    </source>
</evidence>
<dbReference type="PANTHER" id="PTHR24027:SF438">
    <property type="entry name" value="CADHERIN 23"/>
    <property type="match status" value="1"/>
</dbReference>
<dbReference type="PROSITE" id="PS00022">
    <property type="entry name" value="EGF_1"/>
    <property type="match status" value="3"/>
</dbReference>
<dbReference type="Pfam" id="PF00008">
    <property type="entry name" value="EGF"/>
    <property type="match status" value="1"/>
</dbReference>
<evidence type="ECO:0000256" key="2">
    <source>
        <dbReference type="ARBA" id="ARBA00022473"/>
    </source>
</evidence>
<dbReference type="SUPFAM" id="SSF57196">
    <property type="entry name" value="EGF/Laminin"/>
    <property type="match status" value="3"/>
</dbReference>
<dbReference type="PROSITE" id="PS50268">
    <property type="entry name" value="CADHERIN_2"/>
    <property type="match status" value="10"/>
</dbReference>
<dbReference type="EMBL" id="JASDAP010000023">
    <property type="protein sequence ID" value="KAK1882701.1"/>
    <property type="molecule type" value="Genomic_DNA"/>
</dbReference>
<dbReference type="GO" id="GO:0048667">
    <property type="term" value="P:cell morphogenesis involved in neuron differentiation"/>
    <property type="evidence" value="ECO:0007669"/>
    <property type="project" value="UniProtKB-ARBA"/>
</dbReference>
<dbReference type="GO" id="GO:0009887">
    <property type="term" value="P:animal organ morphogenesis"/>
    <property type="evidence" value="ECO:0007669"/>
    <property type="project" value="UniProtKB-ARBA"/>
</dbReference>
<dbReference type="PROSITE" id="PS50026">
    <property type="entry name" value="EGF_3"/>
    <property type="match status" value="3"/>
</dbReference>
<keyword evidence="4 16" id="KW-0812">Transmembrane</keyword>
<feature type="domain" description="Cadherin" evidence="19">
    <location>
        <begin position="192"/>
        <end position="297"/>
    </location>
</feature>
<evidence type="ECO:0000313" key="20">
    <source>
        <dbReference type="EMBL" id="KAK1882701.1"/>
    </source>
</evidence>
<comment type="subcellular location">
    <subcellularLocation>
        <location evidence="1">Membrane</location>
        <topology evidence="1">Single-pass membrane protein</topology>
    </subcellularLocation>
</comment>
<dbReference type="InterPro" id="IPR000742">
    <property type="entry name" value="EGF"/>
</dbReference>
<evidence type="ECO:0000256" key="15">
    <source>
        <dbReference type="SAM" id="MobiDB-lite"/>
    </source>
</evidence>
<feature type="domain" description="Cadherin" evidence="19">
    <location>
        <begin position="840"/>
        <end position="944"/>
    </location>
</feature>
<dbReference type="FunFam" id="2.60.40.60:FF:000165">
    <property type="entry name" value="FAT atypical cadherin 3"/>
    <property type="match status" value="1"/>
</dbReference>
<keyword evidence="7 13" id="KW-0106">Calcium</keyword>
<accession>A0AAD9BFF2</accession>
<feature type="domain" description="EGF-like" evidence="18">
    <location>
        <begin position="1565"/>
        <end position="1601"/>
    </location>
</feature>
<dbReference type="FunFam" id="2.60.40.60:FF:000061">
    <property type="entry name" value="FAT atypical cadherin 3"/>
    <property type="match status" value="1"/>
</dbReference>
<feature type="region of interest" description="Disordered" evidence="15">
    <location>
        <begin position="1739"/>
        <end position="1793"/>
    </location>
</feature>
<sequence>VRATDEDSGLFGQISYSFINDLGKTQFTIDADGFISTAQKLDRENPLNKDMVLTIMALDGGGRASFCTVRVVLADENDNAPRFRAVEYRMSIKANVAKGSLVTQIQATDTDAGSNGRVTYSLYSEARLSLVDVLEVEADSGWMMTKSTVDHLQGTVLSFFVKATDCGSPAKHSLVSAFIHVVPPDAFVPSFSQPQYSFTIPEDTAAGTALGSVYMVPGQTGSFSAVGGETLDSNQGGTFLVERDTGLIRLIKPLDYELISIFRFKVAATTRKDLIESVSTVDVEVKILDVNDNKPMFETNAYVATVMEGMPVGTRLIQVRALDPDWGSNGQVTYSLGPLINFNLDLTKDARTVSSPITMSSVFAIDSKTGWITTLSQMDHEACSSYSFEVVASDLGESQSLSSTTVVTITVSDVNDNPPQFERELYRGAVTENDPLGEVVALLKTKDQDGTDQNRLVNFYITGGNPRGVFGLALVQGEWKVYVSGLLDREQQDWYLLNITASDGLYVARTAVEVTVMDANDNSPICNQAVYSASFPENIPINKGIVSVGATDADSGSSAEIQYSLFGIGVEDFYMDANTGELRTATVMDREMTTTYKLIAQATDGGGLFCRSDISLKVLDVNDNAPSFSSPHYLASVYENAAPKALLTRLQASDPDEGFNRTVVYSLVDSVNGLFSIEPVSGMVILEKTLDRESQDSYRVRVQATDQDGQQGALSSQVDLTILVLDVNDNAPVFQRRDYAVTVPEDVAVGTEVLRVMATSVDIGPNADIAYTIRSGNELRKFSIDRNQGSISVADDLDFEVCKDYYLTVEAWDSGNPPLSTATMVTIELMDVNDNAPTFSQDIYNVLVSEDASVGQTITRVSAEDLDSQVNGRITYSILKGDRTNHFWIDPVTGLLKVNKRLDRELVSQYSLSVQAFDSGSPAMSSTVTLNIDISDVNDNPPVFTPPNSTAVIQLNQAAGTTLLKLSMSDKDSPRNGPPFEFRLVSGNEGNFFSFDQTGTLRSKRVFGPEAPREFTLEIQATDSGKPSLTSSSWIFMRVIGNSQYKPAVSPMEIFIVMVTDTFQGGPIGQIYATDRDPNDVLSFTQKLQPKSIYQMNATVSDGRFAVIADVSVQVEQVTDVLLRSALTLRFSSLSPEDLLGRYLNQIKLTLRGLAGWKWSPGQQDPLHILGVQPVMGTTKVDLLLAVEMPETSGGGRMSGIYSQQEFSAKLEEAAVRGQIGGILSGAEVVSSACSGELECGERVCEQTLVMDGESTVTYSTERVSLVSPRFSRKETCTCPGGTCSSPVELCEGQSCPADMQCVRSGPTAPSVCQCQPERLDECAGQTSLSFSGNSYIKYRVTESGQSGEMRLGLRIRTLQRRGVIMFTRVNPCTMLKIEEGRLWFQLDCDNTLGIMGISGRPINDGLWHAVALELTRNYTLLSLDDSYVERRRAARAPVRLWPLAPDSSFFFGAQVRPVSGPSERPSPGPGLWDRGAKAQPRAQDGFQGCLGSLRLNGNELPLQNKRSRYAEIAGLSEVKLGCVLYPDPCVSQPCLNGAMCSSLPSGGVVCTCSGGFTGGRCEVELTSCMPNPCQNGGECMPVGGAFLCGCPAGLGGIICDQDVDECEQDGCGDEADCVNTFGSFYCNCSEGYEGQLCDDQSPDDEGDDTQAEPLSYVGPGEIVGIGVLIFVIIFLLILFIAFRKKIKFRKESDPGPGTQAVMGVSAISTETRYMLHKTGMGAEGIEFKAVRVSGSPATTSTYGEVGGGTGPPPQVTVRPTNHSPLPGAFSSQGMRGGDGERTTSSEGSQLSSFLSDMSNVRGLANRRGIAVCSVAPNLPSALACRSDHSPAHKVSWEGEEMRGEGMERVRVEREEEWGQRAFELERTQRDNSPQESFDDNASIVTVIRLVNDAVDNIESEVSSMEKEQQRNSPAYRWEPCSQTTTWLSPSRLRLPELGSNLNLSDSEQNIRRGGSTRSLQLDYKVISCSGDRGGEQEAESERRAFHWERNQSGDWVRKRLLEKEEKRRHDGEGKEKGEGSRDRGASEDQQHASGEENSSPVYEEYRERDPEHGEDGLYDTLPPTRRAYEGYPSSPSAVNLHPAQLLPPLRAWDLQTGEWRGSQEGRRGLGSGSLSGSGDELERLLNLVSLRARRATRTNRASTQSDPSTDWDELK</sequence>
<dbReference type="GO" id="GO:0016358">
    <property type="term" value="P:dendrite development"/>
    <property type="evidence" value="ECO:0007669"/>
    <property type="project" value="UniProtKB-ARBA"/>
</dbReference>
<feature type="region of interest" description="Disordered" evidence="15">
    <location>
        <begin position="2134"/>
        <end position="2156"/>
    </location>
</feature>
<keyword evidence="8" id="KW-0130">Cell adhesion</keyword>
<dbReference type="FunFam" id="2.10.25.10:FF:000172">
    <property type="entry name" value="FAT atypical cadherin 3"/>
    <property type="match status" value="1"/>
</dbReference>
<dbReference type="FunFam" id="2.60.40.60:FF:000013">
    <property type="entry name" value="Cadherin EGF LAG seven-pass G-type receptor"/>
    <property type="match status" value="2"/>
</dbReference>
<dbReference type="SUPFAM" id="SSF49899">
    <property type="entry name" value="Concanavalin A-like lectins/glucanases"/>
    <property type="match status" value="1"/>
</dbReference>
<feature type="domain" description="Cadherin" evidence="19">
    <location>
        <begin position="422"/>
        <end position="526"/>
    </location>
</feature>
<dbReference type="FunFam" id="2.60.40.60:FF:000065">
    <property type="entry name" value="FAT atypical cadherin 1"/>
    <property type="match status" value="1"/>
</dbReference>
<evidence type="ECO:0000259" key="19">
    <source>
        <dbReference type="PROSITE" id="PS50268"/>
    </source>
</evidence>
<evidence type="ECO:0000313" key="21">
    <source>
        <dbReference type="Proteomes" id="UP001228049"/>
    </source>
</evidence>
<feature type="domain" description="Cadherin" evidence="19">
    <location>
        <begin position="629"/>
        <end position="734"/>
    </location>
</feature>
<evidence type="ECO:0000256" key="11">
    <source>
        <dbReference type="ARBA" id="ARBA00023157"/>
    </source>
</evidence>
<dbReference type="InterPro" id="IPR001881">
    <property type="entry name" value="EGF-like_Ca-bd_dom"/>
</dbReference>
<dbReference type="InterPro" id="IPR015919">
    <property type="entry name" value="Cadherin-like_sf"/>
</dbReference>
<dbReference type="SMART" id="SM00179">
    <property type="entry name" value="EGF_CA"/>
    <property type="match status" value="3"/>
</dbReference>
<keyword evidence="5" id="KW-0732">Signal</keyword>
<keyword evidence="6" id="KW-0677">Repeat</keyword>
<dbReference type="SMART" id="SM00112">
    <property type="entry name" value="CA"/>
    <property type="match status" value="10"/>
</dbReference>
<dbReference type="GO" id="GO:0001764">
    <property type="term" value="P:neuron migration"/>
    <property type="evidence" value="ECO:0007669"/>
    <property type="project" value="UniProtKB-ARBA"/>
</dbReference>
<dbReference type="Pfam" id="PF07645">
    <property type="entry name" value="EGF_CA"/>
    <property type="match status" value="1"/>
</dbReference>
<evidence type="ECO:0000256" key="16">
    <source>
        <dbReference type="SAM" id="Phobius"/>
    </source>
</evidence>
<dbReference type="InterPro" id="IPR013320">
    <property type="entry name" value="ConA-like_dom_sf"/>
</dbReference>
<feature type="domain" description="Cadherin" evidence="19">
    <location>
        <begin position="527"/>
        <end position="628"/>
    </location>
</feature>
<evidence type="ECO:0000256" key="3">
    <source>
        <dbReference type="ARBA" id="ARBA00022536"/>
    </source>
</evidence>
<evidence type="ECO:0000259" key="18">
    <source>
        <dbReference type="PROSITE" id="PS50026"/>
    </source>
</evidence>
<dbReference type="Gene3D" id="2.60.120.200">
    <property type="match status" value="1"/>
</dbReference>
<dbReference type="PROSITE" id="PS01187">
    <property type="entry name" value="EGF_CA"/>
    <property type="match status" value="1"/>
</dbReference>
<dbReference type="Gene3D" id="2.10.25.10">
    <property type="entry name" value="Laminin"/>
    <property type="match status" value="3"/>
</dbReference>
<dbReference type="InterPro" id="IPR001791">
    <property type="entry name" value="Laminin_G"/>
</dbReference>
<dbReference type="InterPro" id="IPR049883">
    <property type="entry name" value="NOTCH1_EGF-like"/>
</dbReference>
<evidence type="ECO:0000256" key="12">
    <source>
        <dbReference type="ARBA" id="ARBA00023180"/>
    </source>
</evidence>
<name>A0AAD9BFF2_DISEL</name>
<dbReference type="PROSITE" id="PS00010">
    <property type="entry name" value="ASX_HYDROXYL"/>
    <property type="match status" value="1"/>
</dbReference>
<feature type="disulfide bond" evidence="14">
    <location>
        <begin position="1629"/>
        <end position="1638"/>
    </location>
</feature>
<feature type="domain" description="EGF-like" evidence="18">
    <location>
        <begin position="1603"/>
        <end position="1639"/>
    </location>
</feature>
<feature type="domain" description="Laminin G" evidence="17">
    <location>
        <begin position="1326"/>
        <end position="1523"/>
    </location>
</feature>
<comment type="caution">
    <text evidence="14">Lacks conserved residue(s) required for the propagation of feature annotation.</text>
</comment>
<feature type="domain" description="Cadherin" evidence="19">
    <location>
        <begin position="84"/>
        <end position="191"/>
    </location>
</feature>
<keyword evidence="2" id="KW-0217">Developmental protein</keyword>
<dbReference type="GO" id="GO:0043005">
    <property type="term" value="C:neuron projection"/>
    <property type="evidence" value="ECO:0007669"/>
    <property type="project" value="UniProtKB-ARBA"/>
</dbReference>
<keyword evidence="3 14" id="KW-0245">EGF-like domain</keyword>
<keyword evidence="11 14" id="KW-1015">Disulfide bond</keyword>
<dbReference type="FunFam" id="2.60.40.60:FF:000024">
    <property type="entry name" value="FAT atypical cadherin 3"/>
    <property type="match status" value="1"/>
</dbReference>
<feature type="region of interest" description="Disordered" evidence="15">
    <location>
        <begin position="1459"/>
        <end position="1478"/>
    </location>
</feature>
<dbReference type="InterPro" id="IPR018097">
    <property type="entry name" value="EGF_Ca-bd_CS"/>
</dbReference>
<dbReference type="CDD" id="cd00110">
    <property type="entry name" value="LamG"/>
    <property type="match status" value="1"/>
</dbReference>
<evidence type="ECO:0000256" key="14">
    <source>
        <dbReference type="PROSITE-ProRule" id="PRU00076"/>
    </source>
</evidence>
<keyword evidence="10 16" id="KW-0472">Membrane</keyword>
<feature type="domain" description="EGF-like" evidence="18">
    <location>
        <begin position="1526"/>
        <end position="1563"/>
    </location>
</feature>
<proteinExistence type="predicted"/>